<evidence type="ECO:0000256" key="3">
    <source>
        <dbReference type="ARBA" id="ARBA00022491"/>
    </source>
</evidence>
<evidence type="ECO:0000256" key="4">
    <source>
        <dbReference type="ARBA" id="ARBA00022649"/>
    </source>
</evidence>
<dbReference type="GO" id="GO:0008657">
    <property type="term" value="F:DNA topoisomerase type II (double strand cut, ATP-hydrolyzing) inhibitor activity"/>
    <property type="evidence" value="ECO:0007669"/>
    <property type="project" value="InterPro"/>
</dbReference>
<gene>
    <name evidence="9" type="ORF">C5469_03235</name>
</gene>
<keyword evidence="4" id="KW-1277">Toxin-antitoxin system</keyword>
<dbReference type="Pfam" id="PF01845">
    <property type="entry name" value="CcdB"/>
    <property type="match status" value="1"/>
</dbReference>
<dbReference type="GO" id="GO:0006276">
    <property type="term" value="P:plasmid maintenance"/>
    <property type="evidence" value="ECO:0007669"/>
    <property type="project" value="InterPro"/>
</dbReference>
<dbReference type="AlphaFoldDB" id="A0A7X5TFT3"/>
<evidence type="ECO:0000256" key="7">
    <source>
        <dbReference type="ARBA" id="ARBA00029628"/>
    </source>
</evidence>
<accession>A0A7X5TFT3</accession>
<evidence type="ECO:0000256" key="1">
    <source>
        <dbReference type="ARBA" id="ARBA00005230"/>
    </source>
</evidence>
<organism evidence="9 10">
    <name type="scientific">Photorhabdus cinerea</name>
    <dbReference type="NCBI Taxonomy" id="471575"/>
    <lineage>
        <taxon>Bacteria</taxon>
        <taxon>Pseudomonadati</taxon>
        <taxon>Pseudomonadota</taxon>
        <taxon>Gammaproteobacteria</taxon>
        <taxon>Enterobacterales</taxon>
        <taxon>Morganellaceae</taxon>
        <taxon>Photorhabdus</taxon>
    </lineage>
</organism>
<keyword evidence="6" id="KW-0804">Transcription</keyword>
<reference evidence="9 10" key="1">
    <citation type="submission" date="2018-02" db="EMBL/GenBank/DDBJ databases">
        <authorList>
            <person name="Machado R.A."/>
        </authorList>
    </citation>
    <scope>NUCLEOTIDE SEQUENCE [LARGE SCALE GENOMIC DNA]</scope>
    <source>
        <strain evidence="9 10">DSM 19724</strain>
    </source>
</reference>
<dbReference type="EMBL" id="PUJW01000002">
    <property type="protein sequence ID" value="NHB91190.1"/>
    <property type="molecule type" value="Genomic_DNA"/>
</dbReference>
<evidence type="ECO:0000256" key="5">
    <source>
        <dbReference type="ARBA" id="ARBA00023015"/>
    </source>
</evidence>
<keyword evidence="10" id="KW-1185">Reference proteome</keyword>
<dbReference type="SUPFAM" id="SSF50118">
    <property type="entry name" value="Cell growth inhibitor/plasmid maintenance toxic component"/>
    <property type="match status" value="1"/>
</dbReference>
<comment type="similarity">
    <text evidence="1">Belongs to the CcdB toxin family.</text>
</comment>
<keyword evidence="5" id="KW-0805">Transcription regulation</keyword>
<evidence type="ECO:0000313" key="10">
    <source>
        <dbReference type="Proteomes" id="UP000591844"/>
    </source>
</evidence>
<evidence type="ECO:0000256" key="8">
    <source>
        <dbReference type="ARBA" id="ARBA00033135"/>
    </source>
</evidence>
<evidence type="ECO:0000313" key="9">
    <source>
        <dbReference type="EMBL" id="NHB91190.1"/>
    </source>
</evidence>
<evidence type="ECO:0000256" key="2">
    <source>
        <dbReference type="ARBA" id="ARBA00015075"/>
    </source>
</evidence>
<sequence>MLCCQITPVIEIKGDRYVVITKSVTTVAKSKLKATDIVCVMPSIHSDIMAALDTIVSGI</sequence>
<dbReference type="InterPro" id="IPR011067">
    <property type="entry name" value="Plasmid_toxin/cell-grow_inhib"/>
</dbReference>
<dbReference type="InterPro" id="IPR002712">
    <property type="entry name" value="CcdB"/>
</dbReference>
<dbReference type="Proteomes" id="UP000591844">
    <property type="component" value="Unassembled WGS sequence"/>
</dbReference>
<proteinExistence type="inferred from homology"/>
<keyword evidence="3" id="KW-0678">Repressor</keyword>
<dbReference type="Gene3D" id="2.30.30.110">
    <property type="match status" value="1"/>
</dbReference>
<comment type="caution">
    <text evidence="9">The sequence shown here is derived from an EMBL/GenBank/DDBJ whole genome shotgun (WGS) entry which is preliminary data.</text>
</comment>
<name>A0A7X5TFT3_9GAMM</name>
<protein>
    <recommendedName>
        <fullName evidence="2">Toxin CcdB</fullName>
    </recommendedName>
    <alternativeName>
        <fullName evidence="8">Cytotoxic protein CcdB</fullName>
    </alternativeName>
    <alternativeName>
        <fullName evidence="7">Protein LetD</fullName>
    </alternativeName>
</protein>
<evidence type="ECO:0000256" key="6">
    <source>
        <dbReference type="ARBA" id="ARBA00023163"/>
    </source>
</evidence>